<sequence>MSNILAMNISPTDYEKLGQFYLGREYDAGSQKIQDELVLYDSKDLVTHGVVLGMTGSGKTGLCMALLEEAAMDHIPAIVIDPKGDISNLLLTFPDLDATSFRPWINEDDAAKKGVSPDDFAAKTATAWRDGLADWGQSPERIAQLRENVDINIFTPGSRAGIPVSILSSLQAPPFEVMDDAELLGDRIESTVSSLLSLIGVDGDSVQSSEAVLLGAIFQKAWSDEVDITLESLIRHIQKPSFDKVGVIDLESFYPEKSRQTLALKFNNLLASPGFSTWLEGCPLDIARMLHDPAGKPRISIFSIAHLSDSERMFFVSLLLNQMLGWMRTQNGTTSLRALLYMDEIFGFLPPTANPPSKKPMMTLLKQARAFGLGCLLATQNPVDLDYKALSNIGTWFLGRLQTERDKMRVLDGLEGAAGSQNAKFDRKSMEQLISGLGNRIFLMNNVHEDGPVLFHVRWVMSYLTGPLTKRQIKTLMDPKRDAFEDLIAESPTVNPMAMPGMSAARQTGNTTRPVVGAGVQEIFVNPAGGADDMIYQPHLLRVGEVHFSSTKMGVDGARTIQQIYAILEDRIDWGKPLSPPVKIDVESNEPVDGVGFAELPGYAMNQANYKQVEKDFSEWMYRNERAEIFSCPALKAWSNLGEAEGDFRSRLQHEAREARDAAVEKLRQDTESKVSALESRLRTAQGRLAKEKAEANAAKMQAGVSVLTGILSTFFGRKSGLGSRSASASISKATTAYKQHQDVANAEDKVEDIEAEIAAKRADLEQKIAQLSESYNPASLELETEILKPTRANVSVQHVGLLWLPFDARGDRAW</sequence>
<dbReference type="Gene3D" id="3.40.50.300">
    <property type="entry name" value="P-loop containing nucleotide triphosphate hydrolases"/>
    <property type="match status" value="2"/>
</dbReference>
<dbReference type="PANTHER" id="PTHR30121">
    <property type="entry name" value="UNCHARACTERIZED PROTEIN YJGR-RELATED"/>
    <property type="match status" value="1"/>
</dbReference>
<reference evidence="3" key="1">
    <citation type="submission" date="2021-01" db="EMBL/GenBank/DDBJ databases">
        <title>Modified the classification status of verrucomicrobia.</title>
        <authorList>
            <person name="Feng X."/>
        </authorList>
    </citation>
    <scope>NUCLEOTIDE SEQUENCE</scope>
    <source>
        <strain evidence="3">KCTC 22041</strain>
    </source>
</reference>
<dbReference type="Pfam" id="PF01935">
    <property type="entry name" value="DUF87"/>
    <property type="match status" value="1"/>
</dbReference>
<evidence type="ECO:0000313" key="3">
    <source>
        <dbReference type="EMBL" id="MBK1883636.1"/>
    </source>
</evidence>
<dbReference type="InterPro" id="IPR051162">
    <property type="entry name" value="T4SS_component"/>
</dbReference>
<organism evidence="3 4">
    <name type="scientific">Luteolibacter pohnpeiensis</name>
    <dbReference type="NCBI Taxonomy" id="454153"/>
    <lineage>
        <taxon>Bacteria</taxon>
        <taxon>Pseudomonadati</taxon>
        <taxon>Verrucomicrobiota</taxon>
        <taxon>Verrucomicrobiia</taxon>
        <taxon>Verrucomicrobiales</taxon>
        <taxon>Verrucomicrobiaceae</taxon>
        <taxon>Luteolibacter</taxon>
    </lineage>
</organism>
<dbReference type="AlphaFoldDB" id="A0A934SA24"/>
<evidence type="ECO:0000259" key="2">
    <source>
        <dbReference type="Pfam" id="PF01935"/>
    </source>
</evidence>
<feature type="coiled-coil region" evidence="1">
    <location>
        <begin position="649"/>
        <end position="702"/>
    </location>
</feature>
<dbReference type="InterPro" id="IPR002789">
    <property type="entry name" value="HerA_central"/>
</dbReference>
<proteinExistence type="predicted"/>
<dbReference type="RefSeq" id="WP_200271986.1">
    <property type="nucleotide sequence ID" value="NZ_JAENIJ010000024.1"/>
</dbReference>
<name>A0A934SA24_9BACT</name>
<dbReference type="Proteomes" id="UP000603141">
    <property type="component" value="Unassembled WGS sequence"/>
</dbReference>
<comment type="caution">
    <text evidence="3">The sequence shown here is derived from an EMBL/GenBank/DDBJ whole genome shotgun (WGS) entry which is preliminary data.</text>
</comment>
<gene>
    <name evidence="3" type="ORF">JIN85_14530</name>
</gene>
<feature type="coiled-coil region" evidence="1">
    <location>
        <begin position="737"/>
        <end position="775"/>
    </location>
</feature>
<dbReference type="EMBL" id="JAENIJ010000024">
    <property type="protein sequence ID" value="MBK1883636.1"/>
    <property type="molecule type" value="Genomic_DNA"/>
</dbReference>
<keyword evidence="1" id="KW-0175">Coiled coil</keyword>
<dbReference type="SUPFAM" id="SSF52540">
    <property type="entry name" value="P-loop containing nucleoside triphosphate hydrolases"/>
    <property type="match status" value="1"/>
</dbReference>
<dbReference type="PANTHER" id="PTHR30121:SF6">
    <property type="entry name" value="SLR6007 PROTEIN"/>
    <property type="match status" value="1"/>
</dbReference>
<dbReference type="InterPro" id="IPR027417">
    <property type="entry name" value="P-loop_NTPase"/>
</dbReference>
<evidence type="ECO:0000256" key="1">
    <source>
        <dbReference type="SAM" id="Coils"/>
    </source>
</evidence>
<feature type="domain" description="Helicase HerA central" evidence="2">
    <location>
        <begin position="43"/>
        <end position="90"/>
    </location>
</feature>
<keyword evidence="4" id="KW-1185">Reference proteome</keyword>
<protein>
    <submittedName>
        <fullName evidence="3">DUF87 domain-containing protein</fullName>
    </submittedName>
</protein>
<accession>A0A934SA24</accession>
<evidence type="ECO:0000313" key="4">
    <source>
        <dbReference type="Proteomes" id="UP000603141"/>
    </source>
</evidence>